<dbReference type="SMART" id="SM00850">
    <property type="entry name" value="LytTR"/>
    <property type="match status" value="1"/>
</dbReference>
<dbReference type="SUPFAM" id="SSF52172">
    <property type="entry name" value="CheY-like"/>
    <property type="match status" value="1"/>
</dbReference>
<dbReference type="EMBL" id="CP044232">
    <property type="protein sequence ID" value="QEW01781.1"/>
    <property type="molecule type" value="Genomic_DNA"/>
</dbReference>
<evidence type="ECO:0000313" key="5">
    <source>
        <dbReference type="Proteomes" id="UP000325516"/>
    </source>
</evidence>
<organism evidence="4 5">
    <name type="scientific">Microbacterium lushaniae</name>
    <dbReference type="NCBI Taxonomy" id="2614639"/>
    <lineage>
        <taxon>Bacteria</taxon>
        <taxon>Bacillati</taxon>
        <taxon>Actinomycetota</taxon>
        <taxon>Actinomycetes</taxon>
        <taxon>Micrococcales</taxon>
        <taxon>Microbacteriaceae</taxon>
        <taxon>Microbacterium</taxon>
    </lineage>
</organism>
<proteinExistence type="predicted"/>
<dbReference type="PROSITE" id="PS50110">
    <property type="entry name" value="RESPONSE_REGULATORY"/>
    <property type="match status" value="1"/>
</dbReference>
<dbReference type="InterPro" id="IPR001789">
    <property type="entry name" value="Sig_transdc_resp-reg_receiver"/>
</dbReference>
<feature type="domain" description="Response regulatory" evidence="2">
    <location>
        <begin position="4"/>
        <end position="118"/>
    </location>
</feature>
<feature type="domain" description="HTH LytTR-type" evidence="3">
    <location>
        <begin position="145"/>
        <end position="247"/>
    </location>
</feature>
<dbReference type="Pfam" id="PF04397">
    <property type="entry name" value="LytTR"/>
    <property type="match status" value="1"/>
</dbReference>
<dbReference type="RefSeq" id="WP_150923436.1">
    <property type="nucleotide sequence ID" value="NZ_CP044232.1"/>
</dbReference>
<dbReference type="PANTHER" id="PTHR37299:SF1">
    <property type="entry name" value="STAGE 0 SPORULATION PROTEIN A HOMOLOG"/>
    <property type="match status" value="1"/>
</dbReference>
<gene>
    <name evidence="4" type="ORF">F6J85_00830</name>
</gene>
<dbReference type="GO" id="GO:0003677">
    <property type="term" value="F:DNA binding"/>
    <property type="evidence" value="ECO:0007669"/>
    <property type="project" value="InterPro"/>
</dbReference>
<sequence>MSLDVLVADDEPPALHDLAALLRADDRVGVVRTARNGAEALRILETGVVQAAFLDIHMPGMSGFDLARAFARLRARPAIVFVTADDAGAVAAFDLDAVDYVLKPVRVERLKRAIGRAVEAAAEAAGGARAGGPEAAATEGDAETIPVTVGSTTRMVRRSDVRWVQAQGDYSRLRTAGGDHLVRVPLSELAERWAHAGFIRVHRSYLVHRDAIVEVRLSGPAPTVGLAEIELPVSRRLVPAVREALLPRPGRGQV</sequence>
<dbReference type="InterPro" id="IPR046947">
    <property type="entry name" value="LytR-like"/>
</dbReference>
<dbReference type="Proteomes" id="UP000325516">
    <property type="component" value="Chromosome"/>
</dbReference>
<name>A0A5J6KZZ0_9MICO</name>
<feature type="modified residue" description="4-aspartylphosphate" evidence="1">
    <location>
        <position position="55"/>
    </location>
</feature>
<evidence type="ECO:0000313" key="4">
    <source>
        <dbReference type="EMBL" id="QEW01781.1"/>
    </source>
</evidence>
<dbReference type="Gene3D" id="2.40.50.1020">
    <property type="entry name" value="LytTr DNA-binding domain"/>
    <property type="match status" value="1"/>
</dbReference>
<dbReference type="SMART" id="SM00448">
    <property type="entry name" value="REC"/>
    <property type="match status" value="1"/>
</dbReference>
<dbReference type="InterPro" id="IPR011006">
    <property type="entry name" value="CheY-like_superfamily"/>
</dbReference>
<accession>A0A5J6KZZ0</accession>
<dbReference type="PROSITE" id="PS50930">
    <property type="entry name" value="HTH_LYTTR"/>
    <property type="match status" value="1"/>
</dbReference>
<dbReference type="GO" id="GO:0000156">
    <property type="term" value="F:phosphorelay response regulator activity"/>
    <property type="evidence" value="ECO:0007669"/>
    <property type="project" value="InterPro"/>
</dbReference>
<keyword evidence="1" id="KW-0597">Phosphoprotein</keyword>
<keyword evidence="5" id="KW-1185">Reference proteome</keyword>
<evidence type="ECO:0000259" key="3">
    <source>
        <dbReference type="PROSITE" id="PS50930"/>
    </source>
</evidence>
<dbReference type="Pfam" id="PF00072">
    <property type="entry name" value="Response_reg"/>
    <property type="match status" value="1"/>
</dbReference>
<reference evidence="5" key="1">
    <citation type="submission" date="2019-09" db="EMBL/GenBank/DDBJ databases">
        <title>Mumia zhuanghuii sp. nov. isolated from the intestinal contents of plateau pika (Ochotona curzoniae) in the Qinghai-Tibet plateau of China.</title>
        <authorList>
            <person name="Tian Z."/>
        </authorList>
    </citation>
    <scope>NUCLEOTIDE SEQUENCE [LARGE SCALE GENOMIC DNA]</scope>
    <source>
        <strain evidence="5">L-031</strain>
    </source>
</reference>
<dbReference type="PANTHER" id="PTHR37299">
    <property type="entry name" value="TRANSCRIPTIONAL REGULATOR-RELATED"/>
    <property type="match status" value="1"/>
</dbReference>
<protein>
    <submittedName>
        <fullName evidence="4">Response regulator transcription factor</fullName>
    </submittedName>
</protein>
<dbReference type="Gene3D" id="3.40.50.2300">
    <property type="match status" value="1"/>
</dbReference>
<dbReference type="KEGG" id="mlz:F6J85_00830"/>
<dbReference type="InterPro" id="IPR007492">
    <property type="entry name" value="LytTR_DNA-bd_dom"/>
</dbReference>
<evidence type="ECO:0000259" key="2">
    <source>
        <dbReference type="PROSITE" id="PS50110"/>
    </source>
</evidence>
<evidence type="ECO:0000256" key="1">
    <source>
        <dbReference type="PROSITE-ProRule" id="PRU00169"/>
    </source>
</evidence>
<dbReference type="AlphaFoldDB" id="A0A5J6KZZ0"/>